<dbReference type="PANTHER" id="PTHR34227">
    <property type="entry name" value="CHAPERONE PROTEIN YCDY"/>
    <property type="match status" value="1"/>
</dbReference>
<evidence type="ECO:0000313" key="2">
    <source>
        <dbReference type="EMBL" id="HIR01035.1"/>
    </source>
</evidence>
<dbReference type="InterPro" id="IPR050289">
    <property type="entry name" value="TorD/DmsD_chaperones"/>
</dbReference>
<dbReference type="AlphaFoldDB" id="A0A9D0ZYN4"/>
<dbReference type="Gene3D" id="1.10.3480.10">
    <property type="entry name" value="TorD-like"/>
    <property type="match status" value="1"/>
</dbReference>
<gene>
    <name evidence="2" type="ORF">IAA69_02025</name>
</gene>
<dbReference type="InterPro" id="IPR036411">
    <property type="entry name" value="TorD-like_sf"/>
</dbReference>
<dbReference type="SUPFAM" id="SSF89155">
    <property type="entry name" value="TorD-like"/>
    <property type="match status" value="1"/>
</dbReference>
<proteinExistence type="predicted"/>
<dbReference type="EMBL" id="DVGB01000025">
    <property type="protein sequence ID" value="HIR01035.1"/>
    <property type="molecule type" value="Genomic_DNA"/>
</dbReference>
<reference evidence="2" key="1">
    <citation type="submission" date="2020-10" db="EMBL/GenBank/DDBJ databases">
        <authorList>
            <person name="Gilroy R."/>
        </authorList>
    </citation>
    <scope>NUCLEOTIDE SEQUENCE</scope>
    <source>
        <strain evidence="2">ChiGjej1B1-2707</strain>
    </source>
</reference>
<comment type="caution">
    <text evidence="2">The sequence shown here is derived from an EMBL/GenBank/DDBJ whole genome shotgun (WGS) entry which is preliminary data.</text>
</comment>
<dbReference type="Proteomes" id="UP000824261">
    <property type="component" value="Unassembled WGS sequence"/>
</dbReference>
<evidence type="ECO:0000256" key="1">
    <source>
        <dbReference type="ARBA" id="ARBA00023186"/>
    </source>
</evidence>
<organism evidence="2 3">
    <name type="scientific">Candidatus Aveggerthella stercoripullorum</name>
    <dbReference type="NCBI Taxonomy" id="2840688"/>
    <lineage>
        <taxon>Bacteria</taxon>
        <taxon>Bacillati</taxon>
        <taxon>Actinomycetota</taxon>
        <taxon>Coriobacteriia</taxon>
        <taxon>Eggerthellales</taxon>
        <taxon>Eggerthellaceae</taxon>
        <taxon>Eggerthellaceae incertae sedis</taxon>
        <taxon>Candidatus Aveggerthella</taxon>
    </lineage>
</organism>
<sequence length="222" mass="24721">METKLPAAAEETAQWQVRASACELLALSLRYPDEGLREVVVSGEWADAAREIWSVLGKELPADWAEGVEGVDFHDLRADATRLFVGTPKAVCSPYESFWRAEDDGVQPLMFINPHAMEVERFCKDCGLAQSREADANDPLDHIATEFELLEYLASIEAGIAEIPEHGRQPQEYPGGSAHAAYDSFVNEHLRTFASRFADKLEAEARTAYYRAVAQLLRAYLA</sequence>
<accession>A0A9D0ZYN4</accession>
<dbReference type="InterPro" id="IPR020945">
    <property type="entry name" value="DMSO/NO3_reduct_chaperone"/>
</dbReference>
<keyword evidence="1" id="KW-0143">Chaperone</keyword>
<evidence type="ECO:0000313" key="3">
    <source>
        <dbReference type="Proteomes" id="UP000824261"/>
    </source>
</evidence>
<dbReference type="Pfam" id="PF02613">
    <property type="entry name" value="Nitrate_red_del"/>
    <property type="match status" value="1"/>
</dbReference>
<reference evidence="2" key="2">
    <citation type="journal article" date="2021" name="PeerJ">
        <title>Extensive microbial diversity within the chicken gut microbiome revealed by metagenomics and culture.</title>
        <authorList>
            <person name="Gilroy R."/>
            <person name="Ravi A."/>
            <person name="Getino M."/>
            <person name="Pursley I."/>
            <person name="Horton D.L."/>
            <person name="Alikhan N.F."/>
            <person name="Baker D."/>
            <person name="Gharbi K."/>
            <person name="Hall N."/>
            <person name="Watson M."/>
            <person name="Adriaenssens E.M."/>
            <person name="Foster-Nyarko E."/>
            <person name="Jarju S."/>
            <person name="Secka A."/>
            <person name="Antonio M."/>
            <person name="Oren A."/>
            <person name="Chaudhuri R.R."/>
            <person name="La Ragione R."/>
            <person name="Hildebrand F."/>
            <person name="Pallen M.J."/>
        </authorList>
    </citation>
    <scope>NUCLEOTIDE SEQUENCE</scope>
    <source>
        <strain evidence="2">ChiGjej1B1-2707</strain>
    </source>
</reference>
<protein>
    <submittedName>
        <fullName evidence="2">Molecular chaperone TorD family protein</fullName>
    </submittedName>
</protein>
<dbReference type="PANTHER" id="PTHR34227:SF1">
    <property type="entry name" value="DIMETHYL SULFOXIDE REDUCTASE CHAPERONE-RELATED"/>
    <property type="match status" value="1"/>
</dbReference>
<name>A0A9D0ZYN4_9ACTN</name>